<feature type="region of interest" description="Disordered" evidence="1">
    <location>
        <begin position="1"/>
        <end position="85"/>
    </location>
</feature>
<reference evidence="4 5" key="1">
    <citation type="journal article" date="2019" name="Int. J. Syst. Evol. Microbiol.">
        <title>The Global Catalogue of Microorganisms (GCM) 10K type strain sequencing project: providing services to taxonomists for standard genome sequencing and annotation.</title>
        <authorList>
            <consortium name="The Broad Institute Genomics Platform"/>
            <consortium name="The Broad Institute Genome Sequencing Center for Infectious Disease"/>
            <person name="Wu L."/>
            <person name="Ma J."/>
        </authorList>
    </citation>
    <scope>NUCLEOTIDE SEQUENCE [LARGE SCALE GENOMIC DNA]</scope>
    <source>
        <strain evidence="4 5">JCM 16114</strain>
    </source>
</reference>
<accession>A0ABN3CP26</accession>
<feature type="transmembrane region" description="Helical" evidence="2">
    <location>
        <begin position="156"/>
        <end position="180"/>
    </location>
</feature>
<evidence type="ECO:0000256" key="1">
    <source>
        <dbReference type="SAM" id="MobiDB-lite"/>
    </source>
</evidence>
<feature type="compositionally biased region" description="Polar residues" evidence="1">
    <location>
        <begin position="49"/>
        <end position="68"/>
    </location>
</feature>
<keyword evidence="2" id="KW-1133">Transmembrane helix</keyword>
<name>A0ABN3CP26_9ACTN</name>
<feature type="transmembrane region" description="Helical" evidence="2">
    <location>
        <begin position="291"/>
        <end position="310"/>
    </location>
</feature>
<feature type="compositionally biased region" description="Low complexity" evidence="1">
    <location>
        <begin position="28"/>
        <end position="37"/>
    </location>
</feature>
<comment type="caution">
    <text evidence="4">The sequence shown here is derived from an EMBL/GenBank/DDBJ whole genome shotgun (WGS) entry which is preliminary data.</text>
</comment>
<protein>
    <recommendedName>
        <fullName evidence="3">YdbS-like PH domain-containing protein</fullName>
    </recommendedName>
</protein>
<dbReference type="EMBL" id="BAAAQX010000019">
    <property type="protein sequence ID" value="GAA2211182.1"/>
    <property type="molecule type" value="Genomic_DNA"/>
</dbReference>
<feature type="transmembrane region" description="Helical" evidence="2">
    <location>
        <begin position="330"/>
        <end position="358"/>
    </location>
</feature>
<evidence type="ECO:0000313" key="4">
    <source>
        <dbReference type="EMBL" id="GAA2211182.1"/>
    </source>
</evidence>
<evidence type="ECO:0000313" key="5">
    <source>
        <dbReference type="Proteomes" id="UP001499843"/>
    </source>
</evidence>
<keyword evidence="2" id="KW-0812">Transmembrane</keyword>
<dbReference type="PANTHER" id="PTHR34473">
    <property type="entry name" value="UPF0699 TRANSMEMBRANE PROTEIN YDBS"/>
    <property type="match status" value="1"/>
</dbReference>
<dbReference type="Pfam" id="PF03703">
    <property type="entry name" value="bPH_2"/>
    <property type="match status" value="2"/>
</dbReference>
<organism evidence="4 5">
    <name type="scientific">Nonomuraea monospora</name>
    <dbReference type="NCBI Taxonomy" id="568818"/>
    <lineage>
        <taxon>Bacteria</taxon>
        <taxon>Bacillati</taxon>
        <taxon>Actinomycetota</taxon>
        <taxon>Actinomycetes</taxon>
        <taxon>Streptosporangiales</taxon>
        <taxon>Streptosporangiaceae</taxon>
        <taxon>Nonomuraea</taxon>
    </lineage>
</organism>
<keyword evidence="5" id="KW-1185">Reference proteome</keyword>
<feature type="domain" description="YdbS-like PH" evidence="3">
    <location>
        <begin position="183"/>
        <end position="260"/>
    </location>
</feature>
<feature type="compositionally biased region" description="Polar residues" evidence="1">
    <location>
        <begin position="462"/>
        <end position="480"/>
    </location>
</feature>
<sequence>MGRHGRLPGGGPPTAGSDASGPAHPENGASGASSGAARPVRGAFRPESEGSQPESRVSRPQSEASPPQSRAYRPESEAAWAESEVGRAEGGAFGWTSRQGTAPRAEVSVAEVGSGGGGWEGLARRSLWASGVKSLAIVAGVTAGMARFLLGRDWPPAAMVAACVAAALVTVAAVVTYDVFRLRTTRWRLTPERLELRSGITVRQHRSIPRDRVRSVDLRADPVNRMFGLTVVKVGTGEHADKDAELKLDPLTRHDAEALRHVLLHQGEAAEQAGDGPLAELSWSWIRYAPLSVWTFTGAAVVMGALYKALDAFGLKSFTTRLATGLWEWLVGQPLVTVPLVLGVNVVVGVLGAVLLFAESWGRYRLEREPGRLRMRRGLLTTRSLTLEERRLRGVEIHEPLLLRLAGAARLRSVATGLGRSADDESEDAAALTPPMPHALAMRVASAIAGADVPTSAARPRATNTSAGVHTSAAQLDATNTGGGVSAAQSRATLADDGVPRSAARPGATNTGGGVAASAARPGATIADDGVPALVTHPAAARRRRLVRAMVAALATALVVGLVTWPIPTLVTGGGSEGPWPLVSGWVDAWVGGWVWLVPVAVLAYGMWLAVASAASLGHALSPRHLVSRRGAVVRRTVALDRRGIAGWTITESFFQRRSGLLTVSATTAAGRGHYEVVDVGRGDGLEMAAQAVPGLLEPFLVREKQ</sequence>
<keyword evidence="2" id="KW-0472">Membrane</keyword>
<dbReference type="PANTHER" id="PTHR34473:SF3">
    <property type="entry name" value="TRANSMEMBRANE PROTEIN-RELATED"/>
    <property type="match status" value="1"/>
</dbReference>
<evidence type="ECO:0000259" key="3">
    <source>
        <dbReference type="Pfam" id="PF03703"/>
    </source>
</evidence>
<dbReference type="Proteomes" id="UP001499843">
    <property type="component" value="Unassembled WGS sequence"/>
</dbReference>
<proteinExistence type="predicted"/>
<dbReference type="InterPro" id="IPR005182">
    <property type="entry name" value="YdbS-like_PH"/>
</dbReference>
<feature type="region of interest" description="Disordered" evidence="1">
    <location>
        <begin position="454"/>
        <end position="518"/>
    </location>
</feature>
<gene>
    <name evidence="4" type="ORF">GCM10009850_066410</name>
</gene>
<feature type="transmembrane region" description="Helical" evidence="2">
    <location>
        <begin position="594"/>
        <end position="621"/>
    </location>
</feature>
<feature type="transmembrane region" description="Helical" evidence="2">
    <location>
        <begin position="546"/>
        <end position="567"/>
    </location>
</feature>
<feature type="domain" description="YdbS-like PH" evidence="3">
    <location>
        <begin position="621"/>
        <end position="684"/>
    </location>
</feature>
<evidence type="ECO:0000256" key="2">
    <source>
        <dbReference type="SAM" id="Phobius"/>
    </source>
</evidence>